<dbReference type="EMBL" id="KP027201">
    <property type="protein sequence ID" value="AJA43336.1"/>
    <property type="molecule type" value="Genomic_DNA"/>
</dbReference>
<evidence type="ECO:0000313" key="4">
    <source>
        <dbReference type="EMBL" id="AJA43336.1"/>
    </source>
</evidence>
<feature type="domain" description="Tox-REase-5" evidence="3">
    <location>
        <begin position="321"/>
        <end position="414"/>
    </location>
</feature>
<proteinExistence type="predicted"/>
<accession>A0A0A7S2B5</accession>
<dbReference type="RefSeq" id="YP_009124689.1">
    <property type="nucleotide sequence ID" value="NC_026589.1"/>
</dbReference>
<feature type="domain" description="PPE" evidence="2">
    <location>
        <begin position="133"/>
        <end position="282"/>
    </location>
</feature>
<gene>
    <name evidence="4" type="primary">35</name>
    <name evidence="4" type="ORF">PBI_SBASH_35</name>
</gene>
<reference evidence="4 5" key="1">
    <citation type="submission" date="2014-10" db="EMBL/GenBank/DDBJ databases">
        <authorList>
            <person name="Msani S."/>
            <person name="Brouckaert M.-A."/>
            <person name="Jacobs C."/>
            <person name="Mafu P."/>
            <person name="Moti D."/>
            <person name="Naeem M."/>
            <person name="Ntuli T."/>
            <person name="Mngomezulu K."/>
            <person name="Larsen M.H."/>
            <person name="Rubin E.J."/>
            <person name="Russell D.A."/>
            <person name="Guerrero C.A."/>
            <person name="Bowman C.A."/>
            <person name="Jacobs-Sera D."/>
            <person name="Hendrix R.W."/>
            <person name="Hatfull G.F."/>
        </authorList>
    </citation>
    <scope>NUCLEOTIDE SEQUENCE [LARGE SCALE GENOMIC DNA]</scope>
</reference>
<name>A0A0A7S2B5_9CAUD</name>
<dbReference type="GeneID" id="23679450"/>
<dbReference type="SUPFAM" id="SSF140459">
    <property type="entry name" value="PE/PPE dimer-like"/>
    <property type="match status" value="1"/>
</dbReference>
<dbReference type="InterPro" id="IPR000030">
    <property type="entry name" value="PPE_dom"/>
</dbReference>
<evidence type="ECO:0000256" key="1">
    <source>
        <dbReference type="SAM" id="MobiDB-lite"/>
    </source>
</evidence>
<sequence>MSDRLEVDAEGLAADGRDLAALGVPSPTAEACPAPASDPVSTSMASALTAHDEGLCQRLSEAQSIREHGGSIVTASGVMFEVADEQGALEISRVDVVGSPRPASAGPPTIAVPKKPEPKKTTAKVPSVEPQSLGPEEFSGAIHSGKGSSDVWDFGRRWRRGSDDITQIGYESQRISMSIDEHWTDSGNNASPKVFQHGTWLNNTAEWAKKLATNAEKCAGAFDTAQSETPTPDELGTAKLAAQMSAFSPVMGIIAAMKYQELRNKAIEAGAKYQTSVEGSLNALKSPPEAPELIAERAEIPSDLTKGPGTWVSKSRREGKWRDYEQQATGFPAGMEYEIVGPDAVVTSFDGYDPDAGPDGLLIESKGPNYAWMVGPDGEFNPEFGPAKDIPDELQRQYRIAEAQGIPVEWRVAEPKAAEAIERIVEREGYDDLITVTVVPPQ</sequence>
<evidence type="ECO:0000259" key="3">
    <source>
        <dbReference type="Pfam" id="PF15648"/>
    </source>
</evidence>
<feature type="region of interest" description="Disordered" evidence="1">
    <location>
        <begin position="23"/>
        <end position="46"/>
    </location>
</feature>
<dbReference type="Pfam" id="PF15648">
    <property type="entry name" value="Tox-REase-5"/>
    <property type="match status" value="1"/>
</dbReference>
<keyword evidence="5" id="KW-1185">Reference proteome</keyword>
<dbReference type="Gene3D" id="1.20.1260.20">
    <property type="entry name" value="PPE superfamily"/>
    <property type="match status" value="1"/>
</dbReference>
<evidence type="ECO:0008006" key="6">
    <source>
        <dbReference type="Google" id="ProtNLM"/>
    </source>
</evidence>
<evidence type="ECO:0000313" key="5">
    <source>
        <dbReference type="Proteomes" id="UP000031075"/>
    </source>
</evidence>
<dbReference type="Pfam" id="PF00823">
    <property type="entry name" value="PPE"/>
    <property type="match status" value="1"/>
</dbReference>
<protein>
    <recommendedName>
        <fullName evidence="6">Restriction endonuclease fold toxin 5 of polymorphic toxin system</fullName>
    </recommendedName>
</protein>
<dbReference type="InterPro" id="IPR028904">
    <property type="entry name" value="Tox-REase-5_dom"/>
</dbReference>
<evidence type="ECO:0000259" key="2">
    <source>
        <dbReference type="Pfam" id="PF00823"/>
    </source>
</evidence>
<feature type="region of interest" description="Disordered" evidence="1">
    <location>
        <begin position="99"/>
        <end position="146"/>
    </location>
</feature>
<dbReference type="OrthoDB" id="29584at10239"/>
<dbReference type="InterPro" id="IPR038332">
    <property type="entry name" value="PPE_sf"/>
</dbReference>
<dbReference type="KEGG" id="vg:23679450"/>
<dbReference type="Proteomes" id="UP000031075">
    <property type="component" value="Segment"/>
</dbReference>
<organism evidence="4 5">
    <name type="scientific">Mycobacterium phage Sbash</name>
    <dbReference type="NCBI Taxonomy" id="1567475"/>
    <lineage>
        <taxon>Viruses</taxon>
        <taxon>Duplodnaviria</taxon>
        <taxon>Heunggongvirae</taxon>
        <taxon>Uroviricota</taxon>
        <taxon>Caudoviricetes</taxon>
        <taxon>Chenonavirus</taxon>
        <taxon>Chenonavirus sbash</taxon>
    </lineage>
</organism>